<evidence type="ECO:0000259" key="8">
    <source>
        <dbReference type="Pfam" id="PF03918"/>
    </source>
</evidence>
<keyword evidence="2 7" id="KW-0349">Heme</keyword>
<keyword evidence="7" id="KW-0472">Membrane</keyword>
<dbReference type="CDD" id="cd16378">
    <property type="entry name" value="CcmH_N"/>
    <property type="match status" value="1"/>
</dbReference>
<keyword evidence="7" id="KW-0812">Transmembrane</keyword>
<sequence length="135" mass="14803">MRRALLLLVAVPTALLADPTLAPAPLSYTQLPDARQEAAAQALMQTIRCVVCQGQSIADSDADLAGDMRALVRQRIAAGETPQAIRAWLIARYGRWVSYQPAIDAMTWPLWAAPIVLLGLGWLLARTAFRRRRVA</sequence>
<evidence type="ECO:0000256" key="6">
    <source>
        <dbReference type="ARBA" id="ARBA00023004"/>
    </source>
</evidence>
<evidence type="ECO:0000313" key="10">
    <source>
        <dbReference type="Proteomes" id="UP001210865"/>
    </source>
</evidence>
<dbReference type="InterPro" id="IPR051263">
    <property type="entry name" value="C-type_cytochrome_biogenesis"/>
</dbReference>
<feature type="transmembrane region" description="Helical" evidence="7">
    <location>
        <begin position="108"/>
        <end position="125"/>
    </location>
</feature>
<evidence type="ECO:0000256" key="5">
    <source>
        <dbReference type="ARBA" id="ARBA00022748"/>
    </source>
</evidence>
<evidence type="ECO:0000313" key="9">
    <source>
        <dbReference type="EMBL" id="WBO24103.1"/>
    </source>
</evidence>
<comment type="similarity">
    <text evidence="1 7">Belongs to the CcmH/CycL/Ccl2/NrfF family.</text>
</comment>
<keyword evidence="7" id="KW-1133">Transmembrane helix</keyword>
<keyword evidence="10" id="KW-1185">Reference proteome</keyword>
<dbReference type="InterPro" id="IPR005616">
    <property type="entry name" value="CcmH/CycL/Ccl2/NrfF_N"/>
</dbReference>
<protein>
    <recommendedName>
        <fullName evidence="7">Cytochrome c-type biogenesis protein</fullName>
    </recommendedName>
</protein>
<name>A0ABY7NTX3_9SPHN</name>
<evidence type="ECO:0000256" key="2">
    <source>
        <dbReference type="ARBA" id="ARBA00022617"/>
    </source>
</evidence>
<reference evidence="9 10" key="1">
    <citation type="submission" date="2022-12" db="EMBL/GenBank/DDBJ databases">
        <title>Sphingomonas abieness sp. nov., an endophytic bacterium isolated from Abies koreana.</title>
        <authorList>
            <person name="Jiang L."/>
            <person name="Lee J."/>
        </authorList>
    </citation>
    <scope>NUCLEOTIDE SEQUENCE [LARGE SCALE GENOMIC DNA]</scope>
    <source>
        <strain evidence="10">PAMB 00755</strain>
    </source>
</reference>
<evidence type="ECO:0000256" key="3">
    <source>
        <dbReference type="ARBA" id="ARBA00022723"/>
    </source>
</evidence>
<dbReference type="InterPro" id="IPR038297">
    <property type="entry name" value="CcmH/CycL/NrfF/Ccl2_sf"/>
</dbReference>
<keyword evidence="6 7" id="KW-0408">Iron</keyword>
<feature type="signal peptide" evidence="7">
    <location>
        <begin position="1"/>
        <end position="17"/>
    </location>
</feature>
<comment type="function">
    <text evidence="7">Possible subunit of a heme lyase.</text>
</comment>
<gene>
    <name evidence="9" type="ORF">PBT88_08340</name>
</gene>
<feature type="chain" id="PRO_5044955190" description="Cytochrome c-type biogenesis protein" evidence="7">
    <location>
        <begin position="18"/>
        <end position="135"/>
    </location>
</feature>
<dbReference type="PANTHER" id="PTHR47870:SF1">
    <property type="entry name" value="CYTOCHROME C-TYPE BIOGENESIS PROTEIN CCMH"/>
    <property type="match status" value="1"/>
</dbReference>
<evidence type="ECO:0000256" key="7">
    <source>
        <dbReference type="RuleBase" id="RU364112"/>
    </source>
</evidence>
<dbReference type="EMBL" id="CP115174">
    <property type="protein sequence ID" value="WBO24103.1"/>
    <property type="molecule type" value="Genomic_DNA"/>
</dbReference>
<evidence type="ECO:0000256" key="1">
    <source>
        <dbReference type="ARBA" id="ARBA00010342"/>
    </source>
</evidence>
<feature type="domain" description="CcmH/CycL/Ccl2/NrfF N-terminal" evidence="8">
    <location>
        <begin position="22"/>
        <end position="133"/>
    </location>
</feature>
<evidence type="ECO:0000256" key="4">
    <source>
        <dbReference type="ARBA" id="ARBA00022729"/>
    </source>
</evidence>
<organism evidence="9 10">
    <name type="scientific">Sphingomonas abietis</name>
    <dbReference type="NCBI Taxonomy" id="3012344"/>
    <lineage>
        <taxon>Bacteria</taxon>
        <taxon>Pseudomonadati</taxon>
        <taxon>Pseudomonadota</taxon>
        <taxon>Alphaproteobacteria</taxon>
        <taxon>Sphingomonadales</taxon>
        <taxon>Sphingomonadaceae</taxon>
        <taxon>Sphingomonas</taxon>
    </lineage>
</organism>
<dbReference type="PANTHER" id="PTHR47870">
    <property type="entry name" value="CYTOCHROME C-TYPE BIOGENESIS PROTEIN CCMH"/>
    <property type="match status" value="1"/>
</dbReference>
<keyword evidence="4 7" id="KW-0732">Signal</keyword>
<dbReference type="Gene3D" id="1.10.8.640">
    <property type="entry name" value="Cytochrome C biogenesis protein"/>
    <property type="match status" value="1"/>
</dbReference>
<accession>A0ABY7NTX3</accession>
<keyword evidence="5" id="KW-0201">Cytochrome c-type biogenesis</keyword>
<proteinExistence type="inferred from homology"/>
<keyword evidence="3 7" id="KW-0479">Metal-binding</keyword>
<dbReference type="Proteomes" id="UP001210865">
    <property type="component" value="Chromosome"/>
</dbReference>
<dbReference type="RefSeq" id="WP_270078732.1">
    <property type="nucleotide sequence ID" value="NZ_CP115174.1"/>
</dbReference>
<dbReference type="Pfam" id="PF03918">
    <property type="entry name" value="CcmH"/>
    <property type="match status" value="1"/>
</dbReference>